<feature type="compositionally biased region" description="Polar residues" evidence="3">
    <location>
        <begin position="98"/>
        <end position="110"/>
    </location>
</feature>
<dbReference type="EMBL" id="VJMH01005882">
    <property type="protein sequence ID" value="KAF0692444.1"/>
    <property type="molecule type" value="Genomic_DNA"/>
</dbReference>
<evidence type="ECO:0000256" key="3">
    <source>
        <dbReference type="SAM" id="MobiDB-lite"/>
    </source>
</evidence>
<feature type="region of interest" description="Disordered" evidence="3">
    <location>
        <begin position="160"/>
        <end position="182"/>
    </location>
</feature>
<evidence type="ECO:0000256" key="2">
    <source>
        <dbReference type="ARBA" id="ARBA00022737"/>
    </source>
</evidence>
<dbReference type="OrthoDB" id="10251809at2759"/>
<reference evidence="4" key="2">
    <citation type="submission" date="2019-06" db="EMBL/GenBank/DDBJ databases">
        <title>Genomics analysis of Aphanomyces spp. identifies a new class of oomycete effector associated with host adaptation.</title>
        <authorList>
            <person name="Gaulin E."/>
        </authorList>
    </citation>
    <scope>NUCLEOTIDE SEQUENCE</scope>
    <source>
        <strain evidence="4">CBS 578.67</strain>
    </source>
</reference>
<dbReference type="AlphaFoldDB" id="A0A485L6C0"/>
<sequence>MSKPASVAKSIATMPAVATPTTNDVFSTPIAPKFAAAKKRAAVDVTPVEVFEDSKRQKKVEGISPDEKQQPNLTKAIQFLESEKENIYGSDNEFEQLLTQREASLPSKPSKSAEKRAPLKQLEPVMEKDVPKKALAKATKKKDLSKKKLPVQATKLNFFAPKTPEHDATPEESEEKVPPSPDVVDITPSPAKPVAAAAHTVLTTGTFTTIETKGSQLPSQRWGCTATMVSNQRIVVYGGESDDESTLSDLFVFDMVKQEWSCPMNCESIPRTWHSAVFLEQKNLLLVFGGERVVNGGHETLSDVMVLDTGACILFVNPLIATVECFLWYPPAVSGTPPMARSGHSSVVLGNDVVVFGGTRGRSHLSTIHLLDIETWHWRTVKVDGKAPTARTYHNAVALGPHRMVIFGGNDAKKSYDSVHVLERKSDKDAWSWFNPCVVGNGPSPRTGASAVPLDDRTIVIYGGWDPQNPNKVQLYGDVYTLDTESWEWGTMAIETNKASLQCVGHVGVKTGEHTVLYFGGQDATEVRRNDVRELTLRGS</sequence>
<evidence type="ECO:0000313" key="4">
    <source>
        <dbReference type="EMBL" id="KAF0692444.1"/>
    </source>
</evidence>
<accession>A0A485L6C0</accession>
<name>A0A485L6C0_9STRA</name>
<protein>
    <submittedName>
        <fullName evidence="5">Aste57867_16473 protein</fullName>
    </submittedName>
</protein>
<dbReference type="PANTHER" id="PTHR46093">
    <property type="entry name" value="ACYL-COA-BINDING DOMAIN-CONTAINING PROTEIN 5"/>
    <property type="match status" value="1"/>
</dbReference>
<evidence type="ECO:0000313" key="5">
    <source>
        <dbReference type="EMBL" id="VFT93247.1"/>
    </source>
</evidence>
<proteinExistence type="predicted"/>
<dbReference type="Gene3D" id="2.120.10.80">
    <property type="entry name" value="Kelch-type beta propeller"/>
    <property type="match status" value="2"/>
</dbReference>
<feature type="region of interest" description="Disordered" evidence="3">
    <location>
        <begin position="98"/>
        <end position="122"/>
    </location>
</feature>
<dbReference type="EMBL" id="CAADRA010005903">
    <property type="protein sequence ID" value="VFT93247.1"/>
    <property type="molecule type" value="Genomic_DNA"/>
</dbReference>
<dbReference type="Pfam" id="PF24681">
    <property type="entry name" value="Kelch_KLHDC2_KLHL20_DRC7"/>
    <property type="match status" value="1"/>
</dbReference>
<keyword evidence="2" id="KW-0677">Repeat</keyword>
<evidence type="ECO:0000256" key="1">
    <source>
        <dbReference type="ARBA" id="ARBA00022441"/>
    </source>
</evidence>
<reference evidence="5 6" key="1">
    <citation type="submission" date="2019-03" db="EMBL/GenBank/DDBJ databases">
        <authorList>
            <person name="Gaulin E."/>
            <person name="Dumas B."/>
        </authorList>
    </citation>
    <scope>NUCLEOTIDE SEQUENCE [LARGE SCALE GENOMIC DNA]</scope>
    <source>
        <strain evidence="5">CBS 568.67</strain>
    </source>
</reference>
<evidence type="ECO:0000313" key="6">
    <source>
        <dbReference type="Proteomes" id="UP000332933"/>
    </source>
</evidence>
<dbReference type="PANTHER" id="PTHR46093:SF3">
    <property type="entry name" value="ACYL-COA-BINDING DOMAIN-CONTAINING PROTEIN 4"/>
    <property type="match status" value="1"/>
</dbReference>
<organism evidence="5 6">
    <name type="scientific">Aphanomyces stellatus</name>
    <dbReference type="NCBI Taxonomy" id="120398"/>
    <lineage>
        <taxon>Eukaryota</taxon>
        <taxon>Sar</taxon>
        <taxon>Stramenopiles</taxon>
        <taxon>Oomycota</taxon>
        <taxon>Saprolegniomycetes</taxon>
        <taxon>Saprolegniales</taxon>
        <taxon>Verrucalvaceae</taxon>
        <taxon>Aphanomyces</taxon>
    </lineage>
</organism>
<dbReference type="InterPro" id="IPR015915">
    <property type="entry name" value="Kelch-typ_b-propeller"/>
</dbReference>
<dbReference type="SUPFAM" id="SSF117281">
    <property type="entry name" value="Kelch motif"/>
    <property type="match status" value="2"/>
</dbReference>
<keyword evidence="1" id="KW-0880">Kelch repeat</keyword>
<gene>
    <name evidence="5" type="primary">Aste57867_16473</name>
    <name evidence="4" type="ORF">As57867_016416</name>
    <name evidence="5" type="ORF">ASTE57867_16473</name>
</gene>
<keyword evidence="6" id="KW-1185">Reference proteome</keyword>
<dbReference type="Proteomes" id="UP000332933">
    <property type="component" value="Unassembled WGS sequence"/>
</dbReference>